<evidence type="ECO:0000256" key="3">
    <source>
        <dbReference type="ARBA" id="ARBA00022692"/>
    </source>
</evidence>
<keyword evidence="11" id="KW-1185">Reference proteome</keyword>
<evidence type="ECO:0000256" key="2">
    <source>
        <dbReference type="ARBA" id="ARBA00022475"/>
    </source>
</evidence>
<feature type="transmembrane region" description="Helical" evidence="7">
    <location>
        <begin position="304"/>
        <end position="328"/>
    </location>
</feature>
<gene>
    <name evidence="10" type="ordered locus">AciX9_1669</name>
</gene>
<feature type="transmembrane region" description="Helical" evidence="7">
    <location>
        <begin position="759"/>
        <end position="783"/>
    </location>
</feature>
<evidence type="ECO:0000256" key="6">
    <source>
        <dbReference type="ARBA" id="ARBA00038076"/>
    </source>
</evidence>
<evidence type="ECO:0000313" key="11">
    <source>
        <dbReference type="Proteomes" id="UP000000343"/>
    </source>
</evidence>
<feature type="domain" description="MacB-like periplasmic core" evidence="9">
    <location>
        <begin position="24"/>
        <end position="252"/>
    </location>
</feature>
<dbReference type="Pfam" id="PF12704">
    <property type="entry name" value="MacB_PCD"/>
    <property type="match status" value="2"/>
</dbReference>
<dbReference type="InterPro" id="IPR003838">
    <property type="entry name" value="ABC3_permease_C"/>
</dbReference>
<accession>E8WY92</accession>
<dbReference type="GO" id="GO:0005886">
    <property type="term" value="C:plasma membrane"/>
    <property type="evidence" value="ECO:0007669"/>
    <property type="project" value="UniProtKB-SubCell"/>
</dbReference>
<evidence type="ECO:0000256" key="4">
    <source>
        <dbReference type="ARBA" id="ARBA00022989"/>
    </source>
</evidence>
<keyword evidence="3 7" id="KW-0812">Transmembrane</keyword>
<sequence>MQTALQDLRFAFRQLRRTPGFAITAILTLALGIGANTAIFSLLDQALLRSLPVSDAGKLVVLQGTKSPWNGGTSDSGGDTDAYFSYPMYKDLRDQNQVFSGLIGTSPANAAFRHDNDTHSIDAEMVTGNYFTVLGVQPFLGRMFTQTDDGAVNANPLVVVSYDFWRNQLASDTHIIGSSVSLNDHPFQVIGVAAPSFHSAVWGQTPAVFVPMAMIGQMTTHSGGLDDHKYRWMNILGRMKPGFSAAQAASGVAPLWHSLRAEELKNLGTVTPRFIAGFLTKSRLLVLPGARGFSYKRPNLETPFLAVMAMAVLVLLISAVNVASLLLVRSASRIKEFSLRAALGARIGRIVTQLLMEGLLIGIGGGAIGLLLAPIALRVLVNQLADPDSGTPFSAGIDGRVLLFNFGVAVLVSLIFSLAPALQLRHLNLTSTLRESSSTGSGSLLSLRRLVVCLQIGLSVILLVASGLFLRTMQSLRSVEVGFNTAHLFTFETNLSQAGYAAEARPALNQRIMASLQAIPGVTGVAATDDPELTGNHNMNSAGVAGYQPPPDDSFSIEDPTISADYLNVMQVPLLAGRIFNEQDTVDHPKVAVVNQAFAKHFCGSVEACVGRQMAMTDGFGSTPKMDTTIVGVVRDAKHGGMREDVTATCYRPLHQSPRSADLYFYLRYNGSSSDVLSAVRSTMRQIDPGLALSSVRTMDEQIDQNLSNERMIALLATSFGCLATLLAGVGLYGVLAYSTAQRTREIGIRMALGSTRLAVSRLVLTDVLKLAALGVVVAIPVAMALSSLIRTQLYGVSPADPLILGTVVGLIALVALLAATIPARRAASIEPTSALRTE</sequence>
<dbReference type="Pfam" id="PF02687">
    <property type="entry name" value="FtsX"/>
    <property type="match status" value="2"/>
</dbReference>
<dbReference type="HOGENOM" id="CLU_009433_1_0_0"/>
<dbReference type="AlphaFoldDB" id="E8WY92"/>
<feature type="transmembrane region" description="Helical" evidence="7">
    <location>
        <begin position="450"/>
        <end position="470"/>
    </location>
</feature>
<dbReference type="NCBIfam" id="TIGR03434">
    <property type="entry name" value="ADOP"/>
    <property type="match status" value="1"/>
</dbReference>
<dbReference type="PANTHER" id="PTHR30572">
    <property type="entry name" value="MEMBRANE COMPONENT OF TRANSPORTER-RELATED"/>
    <property type="match status" value="1"/>
</dbReference>
<dbReference type="InterPro" id="IPR017800">
    <property type="entry name" value="ADOP"/>
</dbReference>
<feature type="domain" description="ABC3 transporter permease C-terminal" evidence="8">
    <location>
        <begin position="309"/>
        <end position="428"/>
    </location>
</feature>
<dbReference type="InterPro" id="IPR025857">
    <property type="entry name" value="MacB_PCD"/>
</dbReference>
<feature type="transmembrane region" description="Helical" evidence="7">
    <location>
        <begin position="803"/>
        <end position="822"/>
    </location>
</feature>
<comment type="similarity">
    <text evidence="6">Belongs to the ABC-4 integral membrane protein family.</text>
</comment>
<dbReference type="PaxDb" id="1198114-AciX9_1669"/>
<feature type="transmembrane region" description="Helical" evidence="7">
    <location>
        <begin position="712"/>
        <end position="738"/>
    </location>
</feature>
<keyword evidence="4 7" id="KW-1133">Transmembrane helix</keyword>
<feature type="transmembrane region" description="Helical" evidence="7">
    <location>
        <begin position="21"/>
        <end position="43"/>
    </location>
</feature>
<proteinExistence type="inferred from homology"/>
<dbReference type="STRING" id="1198114.AciX9_1669"/>
<feature type="domain" description="MacB-like periplasmic core" evidence="9">
    <location>
        <begin position="456"/>
        <end position="658"/>
    </location>
</feature>
<evidence type="ECO:0000259" key="9">
    <source>
        <dbReference type="Pfam" id="PF12704"/>
    </source>
</evidence>
<dbReference type="OrthoDB" id="127154at2"/>
<feature type="domain" description="ABC3 transporter permease C-terminal" evidence="8">
    <location>
        <begin position="719"/>
        <end position="832"/>
    </location>
</feature>
<evidence type="ECO:0000256" key="5">
    <source>
        <dbReference type="ARBA" id="ARBA00023136"/>
    </source>
</evidence>
<protein>
    <submittedName>
        <fullName evidence="10">Permease</fullName>
    </submittedName>
</protein>
<evidence type="ECO:0000313" key="10">
    <source>
        <dbReference type="EMBL" id="ADW68719.1"/>
    </source>
</evidence>
<organism evidence="11">
    <name type="scientific">Granulicella tundricola (strain ATCC BAA-1859 / DSM 23138 / MP5ACTX9)</name>
    <dbReference type="NCBI Taxonomy" id="1198114"/>
    <lineage>
        <taxon>Bacteria</taxon>
        <taxon>Pseudomonadati</taxon>
        <taxon>Acidobacteriota</taxon>
        <taxon>Terriglobia</taxon>
        <taxon>Terriglobales</taxon>
        <taxon>Acidobacteriaceae</taxon>
        <taxon>Granulicella</taxon>
    </lineage>
</organism>
<dbReference type="Proteomes" id="UP000000343">
    <property type="component" value="Chromosome"/>
</dbReference>
<dbReference type="GO" id="GO:0022857">
    <property type="term" value="F:transmembrane transporter activity"/>
    <property type="evidence" value="ECO:0007669"/>
    <property type="project" value="TreeGrafter"/>
</dbReference>
<reference evidence="11" key="1">
    <citation type="submission" date="2011-01" db="EMBL/GenBank/DDBJ databases">
        <title>Complete sequence of chromosome of Acidobacterium sp. MP5ACTX9.</title>
        <authorList>
            <consortium name="US DOE Joint Genome Institute"/>
            <person name="Lucas S."/>
            <person name="Copeland A."/>
            <person name="Lapidus A."/>
            <person name="Cheng J.-F."/>
            <person name="Goodwin L."/>
            <person name="Pitluck S."/>
            <person name="Teshima H."/>
            <person name="Detter J.C."/>
            <person name="Han C."/>
            <person name="Tapia R."/>
            <person name="Land M."/>
            <person name="Hauser L."/>
            <person name="Kyrpides N."/>
            <person name="Ivanova N."/>
            <person name="Ovchinnikova G."/>
            <person name="Pagani I."/>
            <person name="Rawat S.R."/>
            <person name="Mannisto M."/>
            <person name="Haggblom M.M."/>
            <person name="Woyke T."/>
        </authorList>
    </citation>
    <scope>NUCLEOTIDE SEQUENCE [LARGE SCALE GENOMIC DNA]</scope>
    <source>
        <strain evidence="11">MP5ACTX9</strain>
    </source>
</reference>
<evidence type="ECO:0000256" key="1">
    <source>
        <dbReference type="ARBA" id="ARBA00004651"/>
    </source>
</evidence>
<evidence type="ECO:0000259" key="8">
    <source>
        <dbReference type="Pfam" id="PF02687"/>
    </source>
</evidence>
<dbReference type="EMBL" id="CP002480">
    <property type="protein sequence ID" value="ADW68719.1"/>
    <property type="molecule type" value="Genomic_DNA"/>
</dbReference>
<evidence type="ECO:0000256" key="7">
    <source>
        <dbReference type="SAM" id="Phobius"/>
    </source>
</evidence>
<dbReference type="RefSeq" id="WP_013580038.1">
    <property type="nucleotide sequence ID" value="NC_015064.1"/>
</dbReference>
<feature type="transmembrane region" description="Helical" evidence="7">
    <location>
        <begin position="359"/>
        <end position="381"/>
    </location>
</feature>
<dbReference type="PANTHER" id="PTHR30572:SF4">
    <property type="entry name" value="ABC TRANSPORTER PERMEASE YTRF"/>
    <property type="match status" value="1"/>
</dbReference>
<feature type="transmembrane region" description="Helical" evidence="7">
    <location>
        <begin position="401"/>
        <end position="422"/>
    </location>
</feature>
<dbReference type="eggNOG" id="COG0577">
    <property type="taxonomic scope" value="Bacteria"/>
</dbReference>
<keyword evidence="5 7" id="KW-0472">Membrane</keyword>
<comment type="subcellular location">
    <subcellularLocation>
        <location evidence="1">Cell membrane</location>
        <topology evidence="1">Multi-pass membrane protein</topology>
    </subcellularLocation>
</comment>
<keyword evidence="2" id="KW-1003">Cell membrane</keyword>
<dbReference type="KEGG" id="acm:AciX9_1669"/>
<dbReference type="InterPro" id="IPR050250">
    <property type="entry name" value="Macrolide_Exporter_MacB"/>
</dbReference>
<name>E8WY92_GRATM</name>